<comment type="caution">
    <text evidence="1">The sequence shown here is derived from an EMBL/GenBank/DDBJ whole genome shotgun (WGS) entry which is preliminary data.</text>
</comment>
<name>A0A409WNB7_PSICY</name>
<dbReference type="EMBL" id="NHYD01003353">
    <property type="protein sequence ID" value="PPQ80005.1"/>
    <property type="molecule type" value="Genomic_DNA"/>
</dbReference>
<keyword evidence="2" id="KW-1185">Reference proteome</keyword>
<accession>A0A409WNB7</accession>
<dbReference type="Proteomes" id="UP000283269">
    <property type="component" value="Unassembled WGS sequence"/>
</dbReference>
<sequence length="173" mass="18720">MLIHCIMALPDFDIDSIGFDNLAALMAMQWDSLIAEGLTHPSHSGSTASANASTPWDTSSPAHKLLTEADQDKLTKTGGCWQCCKDSTDPGWVLHVGRTCPGDASQGILPGHDYVTPTVPVKKEYMGAIFSSAYRDDNGNDQPDYPDMFNTPVIQQIVGYASGNTVFYDNDTD</sequence>
<dbReference type="AlphaFoldDB" id="A0A409WNB7"/>
<proteinExistence type="predicted"/>
<protein>
    <submittedName>
        <fullName evidence="1">Uncharacterized protein</fullName>
    </submittedName>
</protein>
<dbReference type="STRING" id="93625.A0A409WNB7"/>
<organism evidence="1 2">
    <name type="scientific">Psilocybe cyanescens</name>
    <dbReference type="NCBI Taxonomy" id="93625"/>
    <lineage>
        <taxon>Eukaryota</taxon>
        <taxon>Fungi</taxon>
        <taxon>Dikarya</taxon>
        <taxon>Basidiomycota</taxon>
        <taxon>Agaricomycotina</taxon>
        <taxon>Agaricomycetes</taxon>
        <taxon>Agaricomycetidae</taxon>
        <taxon>Agaricales</taxon>
        <taxon>Agaricineae</taxon>
        <taxon>Strophariaceae</taxon>
        <taxon>Psilocybe</taxon>
    </lineage>
</organism>
<dbReference type="OrthoDB" id="4742101at2759"/>
<evidence type="ECO:0000313" key="2">
    <source>
        <dbReference type="Proteomes" id="UP000283269"/>
    </source>
</evidence>
<reference evidence="1 2" key="1">
    <citation type="journal article" date="2018" name="Evol. Lett.">
        <title>Horizontal gene cluster transfer increased hallucinogenic mushroom diversity.</title>
        <authorList>
            <person name="Reynolds H.T."/>
            <person name="Vijayakumar V."/>
            <person name="Gluck-Thaler E."/>
            <person name="Korotkin H.B."/>
            <person name="Matheny P.B."/>
            <person name="Slot J.C."/>
        </authorList>
    </citation>
    <scope>NUCLEOTIDE SEQUENCE [LARGE SCALE GENOMIC DNA]</scope>
    <source>
        <strain evidence="1 2">2631</strain>
    </source>
</reference>
<gene>
    <name evidence="1" type="ORF">CVT25_001412</name>
</gene>
<evidence type="ECO:0000313" key="1">
    <source>
        <dbReference type="EMBL" id="PPQ80005.1"/>
    </source>
</evidence>
<dbReference type="InParanoid" id="A0A409WNB7"/>